<sequence>MDKLPKCGANYTPLSPITFLHRAAAVYSQRTSIVYKSTKFTWKQTYDRCLRLASSLRSLNITKNDVVSVLAPNIPAMYEMHFGVPMAGAVLNTINTRLDPNNVATILRHSEAKLLFVDYQFVPLARQALEHLAADGTKLPVVVVIDEIDAPTGVRMGELEYEQLLMSGGEYHHKVEDEWDAIALNYTSGTTSAPKGVVYSHRGAYLSTISLLLQWGVGNEPVYLWSLPMFHCNGWTFTWGVAARGGTNVCIRNTAPAEMYRAIAEHKVTHMCCAPVLFNIMLEARPEDRTSRIEVLTGGAPPPAALLERIEEMGFHVTHAYGMTEATGPALVCEWMAEWDLRPVEERAELKARQGISVLSLEDVDVKDTKTMWSVPRDGRSLGEVVLRGSNVMKGYLKNSKDTAEAFKDGWFLTGDVGVIHPDGYLEIKDRSKDVIISGGENISSVELETVLYRHPMVLEAAVVAMPHARWGETPCAFVSLTKGGQVNVSEEDIISHCRSNMARFMVPKKVVFMDELPKTSTGKILKFKLRETAKEFQEISEKQTQVTIAKNPCTTQDTIQNTNHKPAILI</sequence>
<evidence type="ECO:0000256" key="2">
    <source>
        <dbReference type="ARBA" id="ARBA00012959"/>
    </source>
</evidence>
<dbReference type="FunFam" id="3.40.50.12780:FF:000003">
    <property type="entry name" value="Long-chain-fatty-acid--CoA ligase FadD"/>
    <property type="match status" value="1"/>
</dbReference>
<dbReference type="GO" id="GO:0016207">
    <property type="term" value="F:4-coumarate-CoA ligase activity"/>
    <property type="evidence" value="ECO:0007669"/>
    <property type="project" value="UniProtKB-EC"/>
</dbReference>
<dbReference type="Pfam" id="PF13193">
    <property type="entry name" value="AMP-binding_C"/>
    <property type="match status" value="1"/>
</dbReference>
<dbReference type="CDD" id="cd12118">
    <property type="entry name" value="ttLC_FACS_AEE21_like"/>
    <property type="match status" value="1"/>
</dbReference>
<dbReference type="EMBL" id="JAGGNH010000006">
    <property type="protein sequence ID" value="KAJ0969336.1"/>
    <property type="molecule type" value="Genomic_DNA"/>
</dbReference>
<dbReference type="Pfam" id="PF00501">
    <property type="entry name" value="AMP-binding"/>
    <property type="match status" value="1"/>
</dbReference>
<dbReference type="Gene3D" id="3.40.50.12780">
    <property type="entry name" value="N-terminal domain of ligase-like"/>
    <property type="match status" value="1"/>
</dbReference>
<dbReference type="GO" id="GO:0106290">
    <property type="term" value="F:trans-cinnamate-CoA ligase activity"/>
    <property type="evidence" value="ECO:0007669"/>
    <property type="project" value="UniProtKB-ARBA"/>
</dbReference>
<dbReference type="Gene3D" id="3.30.300.30">
    <property type="match status" value="1"/>
</dbReference>
<comment type="catalytic activity">
    <reaction evidence="4">
        <text>(E)-4-coumarate + ATP + CoA = (E)-4-coumaroyl-CoA + AMP + diphosphate</text>
        <dbReference type="Rhea" id="RHEA:19641"/>
        <dbReference type="ChEBI" id="CHEBI:12876"/>
        <dbReference type="ChEBI" id="CHEBI:30616"/>
        <dbReference type="ChEBI" id="CHEBI:33019"/>
        <dbReference type="ChEBI" id="CHEBI:57287"/>
        <dbReference type="ChEBI" id="CHEBI:85008"/>
        <dbReference type="ChEBI" id="CHEBI:456215"/>
        <dbReference type="EC" id="6.2.1.12"/>
    </reaction>
    <physiologicalReaction direction="left-to-right" evidence="4">
        <dbReference type="Rhea" id="RHEA:19642"/>
    </physiologicalReaction>
</comment>
<accession>A0A9D5C9L9</accession>
<dbReference type="EC" id="6.2.1.12" evidence="2"/>
<name>A0A9D5C9L9_9LILI</name>
<evidence type="ECO:0000259" key="5">
    <source>
        <dbReference type="Pfam" id="PF00501"/>
    </source>
</evidence>
<evidence type="ECO:0000256" key="4">
    <source>
        <dbReference type="ARBA" id="ARBA00034252"/>
    </source>
</evidence>
<comment type="similarity">
    <text evidence="1">Belongs to the ATP-dependent AMP-binding enzyme family.</text>
</comment>
<protein>
    <recommendedName>
        <fullName evidence="2">4-coumarate--CoA ligase</fullName>
        <ecNumber evidence="2">6.2.1.12</ecNumber>
    </recommendedName>
</protein>
<dbReference type="SUPFAM" id="SSF56801">
    <property type="entry name" value="Acetyl-CoA synthetase-like"/>
    <property type="match status" value="1"/>
</dbReference>
<dbReference type="PANTHER" id="PTHR43859:SF2">
    <property type="entry name" value="BUTYRATE--COA LIGASE AAE11, PEROXISOMAL"/>
    <property type="match status" value="1"/>
</dbReference>
<dbReference type="Proteomes" id="UP001085076">
    <property type="component" value="Miscellaneous, Linkage group lg06"/>
</dbReference>
<dbReference type="OrthoDB" id="10253115at2759"/>
<keyword evidence="3" id="KW-0436">Ligase</keyword>
<comment type="caution">
    <text evidence="7">The sequence shown here is derived from an EMBL/GenBank/DDBJ whole genome shotgun (WGS) entry which is preliminary data.</text>
</comment>
<dbReference type="PANTHER" id="PTHR43859">
    <property type="entry name" value="ACYL-ACTIVATING ENZYME"/>
    <property type="match status" value="1"/>
</dbReference>
<dbReference type="GO" id="GO:0009698">
    <property type="term" value="P:phenylpropanoid metabolic process"/>
    <property type="evidence" value="ECO:0007669"/>
    <property type="project" value="UniProtKB-ARBA"/>
</dbReference>
<gene>
    <name evidence="7" type="ORF">J5N97_022213</name>
</gene>
<evidence type="ECO:0000313" key="8">
    <source>
        <dbReference type="Proteomes" id="UP001085076"/>
    </source>
</evidence>
<dbReference type="NCBIfam" id="NF006020">
    <property type="entry name" value="PRK08162.1"/>
    <property type="match status" value="1"/>
</dbReference>
<dbReference type="InterPro" id="IPR025110">
    <property type="entry name" value="AMP-bd_C"/>
</dbReference>
<reference evidence="7" key="2">
    <citation type="journal article" date="2022" name="Hortic Res">
        <title>The genome of Dioscorea zingiberensis sheds light on the biosynthesis, origin and evolution of the medicinally important diosgenin saponins.</title>
        <authorList>
            <person name="Li Y."/>
            <person name="Tan C."/>
            <person name="Li Z."/>
            <person name="Guo J."/>
            <person name="Li S."/>
            <person name="Chen X."/>
            <person name="Wang C."/>
            <person name="Dai X."/>
            <person name="Yang H."/>
            <person name="Song W."/>
            <person name="Hou L."/>
            <person name="Xu J."/>
            <person name="Tong Z."/>
            <person name="Xu A."/>
            <person name="Yuan X."/>
            <person name="Wang W."/>
            <person name="Yang Q."/>
            <person name="Chen L."/>
            <person name="Sun Z."/>
            <person name="Wang K."/>
            <person name="Pan B."/>
            <person name="Chen J."/>
            <person name="Bao Y."/>
            <person name="Liu F."/>
            <person name="Qi X."/>
            <person name="Gang D.R."/>
            <person name="Wen J."/>
            <person name="Li J."/>
        </authorList>
    </citation>
    <scope>NUCLEOTIDE SEQUENCE</scope>
    <source>
        <strain evidence="7">Dzin_1.0</strain>
    </source>
</reference>
<reference evidence="7" key="1">
    <citation type="submission" date="2021-03" db="EMBL/GenBank/DDBJ databases">
        <authorList>
            <person name="Li Z."/>
            <person name="Yang C."/>
        </authorList>
    </citation>
    <scope>NUCLEOTIDE SEQUENCE</scope>
    <source>
        <strain evidence="7">Dzin_1.0</strain>
        <tissue evidence="7">Leaf</tissue>
    </source>
</reference>
<dbReference type="AlphaFoldDB" id="A0A9D5C9L9"/>
<dbReference type="InterPro" id="IPR042099">
    <property type="entry name" value="ANL_N_sf"/>
</dbReference>
<dbReference type="FunFam" id="3.30.300.30:FF:000008">
    <property type="entry name" value="2,3-dihydroxybenzoate-AMP ligase"/>
    <property type="match status" value="1"/>
</dbReference>
<dbReference type="InterPro" id="IPR020845">
    <property type="entry name" value="AMP-binding_CS"/>
</dbReference>
<evidence type="ECO:0000259" key="6">
    <source>
        <dbReference type="Pfam" id="PF13193"/>
    </source>
</evidence>
<dbReference type="PROSITE" id="PS00455">
    <property type="entry name" value="AMP_BINDING"/>
    <property type="match status" value="1"/>
</dbReference>
<keyword evidence="8" id="KW-1185">Reference proteome</keyword>
<proteinExistence type="inferred from homology"/>
<feature type="domain" description="AMP-dependent synthetase/ligase" evidence="5">
    <location>
        <begin position="21"/>
        <end position="397"/>
    </location>
</feature>
<dbReference type="InterPro" id="IPR000873">
    <property type="entry name" value="AMP-dep_synth/lig_dom"/>
</dbReference>
<evidence type="ECO:0000256" key="1">
    <source>
        <dbReference type="ARBA" id="ARBA00006432"/>
    </source>
</evidence>
<evidence type="ECO:0000313" key="7">
    <source>
        <dbReference type="EMBL" id="KAJ0969336.1"/>
    </source>
</evidence>
<feature type="domain" description="AMP-binding enzyme C-terminal" evidence="6">
    <location>
        <begin position="447"/>
        <end position="524"/>
    </location>
</feature>
<evidence type="ECO:0000256" key="3">
    <source>
        <dbReference type="ARBA" id="ARBA00022598"/>
    </source>
</evidence>
<dbReference type="InterPro" id="IPR045851">
    <property type="entry name" value="AMP-bd_C_sf"/>
</dbReference>
<organism evidence="7 8">
    <name type="scientific">Dioscorea zingiberensis</name>
    <dbReference type="NCBI Taxonomy" id="325984"/>
    <lineage>
        <taxon>Eukaryota</taxon>
        <taxon>Viridiplantae</taxon>
        <taxon>Streptophyta</taxon>
        <taxon>Embryophyta</taxon>
        <taxon>Tracheophyta</taxon>
        <taxon>Spermatophyta</taxon>
        <taxon>Magnoliopsida</taxon>
        <taxon>Liliopsida</taxon>
        <taxon>Dioscoreales</taxon>
        <taxon>Dioscoreaceae</taxon>
        <taxon>Dioscorea</taxon>
    </lineage>
</organism>